<keyword evidence="3 6" id="KW-0812">Transmembrane</keyword>
<protein>
    <recommendedName>
        <fullName evidence="10">ABC3 transporter permease protein domain-containing protein</fullName>
    </recommendedName>
</protein>
<organism evidence="9">
    <name type="scientific">marine sediment metagenome</name>
    <dbReference type="NCBI Taxonomy" id="412755"/>
    <lineage>
        <taxon>unclassified sequences</taxon>
        <taxon>metagenomes</taxon>
        <taxon>ecological metagenomes</taxon>
    </lineage>
</organism>
<dbReference type="PANTHER" id="PTHR30489">
    <property type="entry name" value="LIPOPROTEIN-RELEASING SYSTEM TRANSMEMBRANE PROTEIN LOLE"/>
    <property type="match status" value="1"/>
</dbReference>
<sequence length="306" mass="33723">MINHDNYVDGIVLRGVDKNNLSDVSDIESKIKYGDFNLTGGDTPGIVIGSILADNLRVHTGDELRIFSTANFTPTPMGPIPKFKTFRVVGIFEAGMFEFDAALAYVSLSSAQKLVGMEDAVTGIEVKVDDIYKAPEIAQEIEEKLGFPFRTNHWIRMNRSLFAALKLEKTVMFIILTLIIVVAASNIIGTLIMIVIQRTKDIGILKSLGASSRQIMKIFMFQGLIIGAVGTTLGIIVGFIISFLLGKYKFISLPGDVYFIDTLPVHMVFDDFLIVAIASILISFIATIYPAMKASRLDPVKAIRYE</sequence>
<evidence type="ECO:0000256" key="4">
    <source>
        <dbReference type="ARBA" id="ARBA00022989"/>
    </source>
</evidence>
<accession>X1FA94</accession>
<dbReference type="Pfam" id="PF02687">
    <property type="entry name" value="FtsX"/>
    <property type="match status" value="1"/>
</dbReference>
<feature type="transmembrane region" description="Helical" evidence="6">
    <location>
        <begin position="218"/>
        <end position="245"/>
    </location>
</feature>
<feature type="transmembrane region" description="Helical" evidence="6">
    <location>
        <begin position="272"/>
        <end position="292"/>
    </location>
</feature>
<keyword evidence="4 6" id="KW-1133">Transmembrane helix</keyword>
<proteinExistence type="predicted"/>
<name>X1FA94_9ZZZZ</name>
<dbReference type="EMBL" id="BARU01008486">
    <property type="protein sequence ID" value="GAH41892.1"/>
    <property type="molecule type" value="Genomic_DNA"/>
</dbReference>
<evidence type="ECO:0000256" key="3">
    <source>
        <dbReference type="ARBA" id="ARBA00022692"/>
    </source>
</evidence>
<keyword evidence="5 6" id="KW-0472">Membrane</keyword>
<dbReference type="AlphaFoldDB" id="X1FA94"/>
<evidence type="ECO:0000256" key="5">
    <source>
        <dbReference type="ARBA" id="ARBA00023136"/>
    </source>
</evidence>
<feature type="domain" description="ABC3 transporter permease C-terminal" evidence="7">
    <location>
        <begin position="173"/>
        <end position="299"/>
    </location>
</feature>
<dbReference type="InterPro" id="IPR051447">
    <property type="entry name" value="Lipoprotein-release_system"/>
</dbReference>
<keyword evidence="2" id="KW-1003">Cell membrane</keyword>
<feature type="transmembrane region" description="Helical" evidence="6">
    <location>
        <begin position="171"/>
        <end position="197"/>
    </location>
</feature>
<evidence type="ECO:0008006" key="10">
    <source>
        <dbReference type="Google" id="ProtNLM"/>
    </source>
</evidence>
<gene>
    <name evidence="9" type="ORF">S03H2_16592</name>
</gene>
<evidence type="ECO:0000256" key="2">
    <source>
        <dbReference type="ARBA" id="ARBA00022475"/>
    </source>
</evidence>
<dbReference type="InterPro" id="IPR003838">
    <property type="entry name" value="ABC3_permease_C"/>
</dbReference>
<dbReference type="Pfam" id="PF12704">
    <property type="entry name" value="MacB_PCD"/>
    <property type="match status" value="1"/>
</dbReference>
<comment type="subcellular location">
    <subcellularLocation>
        <location evidence="1">Cell membrane</location>
        <topology evidence="1">Multi-pass membrane protein</topology>
    </subcellularLocation>
</comment>
<evidence type="ECO:0000259" key="7">
    <source>
        <dbReference type="Pfam" id="PF02687"/>
    </source>
</evidence>
<evidence type="ECO:0000259" key="8">
    <source>
        <dbReference type="Pfam" id="PF12704"/>
    </source>
</evidence>
<evidence type="ECO:0000256" key="6">
    <source>
        <dbReference type="SAM" id="Phobius"/>
    </source>
</evidence>
<dbReference type="GO" id="GO:0098797">
    <property type="term" value="C:plasma membrane protein complex"/>
    <property type="evidence" value="ECO:0007669"/>
    <property type="project" value="TreeGrafter"/>
</dbReference>
<comment type="caution">
    <text evidence="9">The sequence shown here is derived from an EMBL/GenBank/DDBJ whole genome shotgun (WGS) entry which is preliminary data.</text>
</comment>
<reference evidence="9" key="1">
    <citation type="journal article" date="2014" name="Front. Microbiol.">
        <title>High frequency of phylogenetically diverse reductive dehalogenase-homologous genes in deep subseafloor sedimentary metagenomes.</title>
        <authorList>
            <person name="Kawai M."/>
            <person name="Futagami T."/>
            <person name="Toyoda A."/>
            <person name="Takaki Y."/>
            <person name="Nishi S."/>
            <person name="Hori S."/>
            <person name="Arai W."/>
            <person name="Tsubouchi T."/>
            <person name="Morono Y."/>
            <person name="Uchiyama I."/>
            <person name="Ito T."/>
            <person name="Fujiyama A."/>
            <person name="Inagaki F."/>
            <person name="Takami H."/>
        </authorList>
    </citation>
    <scope>NUCLEOTIDE SEQUENCE</scope>
    <source>
        <strain evidence="9">Expedition CK06-06</strain>
    </source>
</reference>
<dbReference type="PANTHER" id="PTHR30489:SF0">
    <property type="entry name" value="LIPOPROTEIN-RELEASING SYSTEM TRANSMEMBRANE PROTEIN LOLE"/>
    <property type="match status" value="1"/>
</dbReference>
<dbReference type="InterPro" id="IPR025857">
    <property type="entry name" value="MacB_PCD"/>
</dbReference>
<dbReference type="GO" id="GO:0044874">
    <property type="term" value="P:lipoprotein localization to outer membrane"/>
    <property type="evidence" value="ECO:0007669"/>
    <property type="project" value="TreeGrafter"/>
</dbReference>
<evidence type="ECO:0000256" key="1">
    <source>
        <dbReference type="ARBA" id="ARBA00004651"/>
    </source>
</evidence>
<evidence type="ECO:0000313" key="9">
    <source>
        <dbReference type="EMBL" id="GAH41892.1"/>
    </source>
</evidence>
<feature type="domain" description="MacB-like periplasmic core" evidence="8">
    <location>
        <begin position="11"/>
        <end position="143"/>
    </location>
</feature>